<organism evidence="1">
    <name type="scientific">bioreactor metagenome</name>
    <dbReference type="NCBI Taxonomy" id="1076179"/>
    <lineage>
        <taxon>unclassified sequences</taxon>
        <taxon>metagenomes</taxon>
        <taxon>ecological metagenomes</taxon>
    </lineage>
</organism>
<name>A0A645EPH3_9ZZZZ</name>
<accession>A0A645EPH3</accession>
<comment type="caution">
    <text evidence="1">The sequence shown here is derived from an EMBL/GenBank/DDBJ whole genome shotgun (WGS) entry which is preliminary data.</text>
</comment>
<gene>
    <name evidence="1" type="ORF">SDC9_151150</name>
</gene>
<dbReference type="AlphaFoldDB" id="A0A645EPH3"/>
<reference evidence="1" key="1">
    <citation type="submission" date="2019-08" db="EMBL/GenBank/DDBJ databases">
        <authorList>
            <person name="Kucharzyk K."/>
            <person name="Murdoch R.W."/>
            <person name="Higgins S."/>
            <person name="Loffler F."/>
        </authorList>
    </citation>
    <scope>NUCLEOTIDE SEQUENCE</scope>
</reference>
<sequence length="98" mass="10904">MAHFGNRFSVLHFPDHAGNRQFAHAVNQQVGVGACQYRFMQRITPVIVMRNPAEGSFHTSDNQRNVGIEFFQDVGIDRYGPVGAHIRPPVGCVGILRS</sequence>
<dbReference type="EMBL" id="VSSQ01049833">
    <property type="protein sequence ID" value="MPN03915.1"/>
    <property type="molecule type" value="Genomic_DNA"/>
</dbReference>
<proteinExistence type="predicted"/>
<evidence type="ECO:0000313" key="1">
    <source>
        <dbReference type="EMBL" id="MPN03915.1"/>
    </source>
</evidence>
<dbReference type="PROSITE" id="PS51257">
    <property type="entry name" value="PROKAR_LIPOPROTEIN"/>
    <property type="match status" value="1"/>
</dbReference>
<protein>
    <submittedName>
        <fullName evidence="1">Uncharacterized protein</fullName>
    </submittedName>
</protein>